<organism evidence="1 2">
    <name type="scientific">Polaribacter porphyrae</name>
    <dbReference type="NCBI Taxonomy" id="1137780"/>
    <lineage>
        <taxon>Bacteria</taxon>
        <taxon>Pseudomonadati</taxon>
        <taxon>Bacteroidota</taxon>
        <taxon>Flavobacteriia</taxon>
        <taxon>Flavobacteriales</taxon>
        <taxon>Flavobacteriaceae</taxon>
    </lineage>
</organism>
<dbReference type="AlphaFoldDB" id="A0A2S7WTC7"/>
<name>A0A2S7WTC7_9FLAO</name>
<sequence length="67" mass="7893">MEIVNLTEKQKSVVDILKKEHLTSFQILTRVKNISIILVLYKELDGLYKKGMLGSYIKNNLKYYYIP</sequence>
<accession>A0A2S7WTC7</accession>
<proteinExistence type="predicted"/>
<protein>
    <recommendedName>
        <fullName evidence="3">Transcriptional regulator</fullName>
    </recommendedName>
</protein>
<dbReference type="Proteomes" id="UP000238882">
    <property type="component" value="Unassembled WGS sequence"/>
</dbReference>
<comment type="caution">
    <text evidence="1">The sequence shown here is derived from an EMBL/GenBank/DDBJ whole genome shotgun (WGS) entry which is preliminary data.</text>
</comment>
<keyword evidence="2" id="KW-1185">Reference proteome</keyword>
<evidence type="ECO:0008006" key="3">
    <source>
        <dbReference type="Google" id="ProtNLM"/>
    </source>
</evidence>
<evidence type="ECO:0000313" key="1">
    <source>
        <dbReference type="EMBL" id="PQJ80857.1"/>
    </source>
</evidence>
<gene>
    <name evidence="1" type="ORF">BTO18_01115</name>
</gene>
<dbReference type="EMBL" id="MSCN01000001">
    <property type="protein sequence ID" value="PQJ80857.1"/>
    <property type="molecule type" value="Genomic_DNA"/>
</dbReference>
<reference evidence="1 2" key="1">
    <citation type="submission" date="2016-12" db="EMBL/GenBank/DDBJ databases">
        <title>Trade-off between light-utilization and light-protection in marine flavobacteria.</title>
        <authorList>
            <person name="Kumagai Y."/>
            <person name="Yoshizawa S."/>
            <person name="Kogure K."/>
            <person name="Iwasaki W."/>
        </authorList>
    </citation>
    <scope>NUCLEOTIDE SEQUENCE [LARGE SCALE GENOMIC DNA]</scope>
    <source>
        <strain evidence="1 2">NBRC 108759</strain>
    </source>
</reference>
<evidence type="ECO:0000313" key="2">
    <source>
        <dbReference type="Proteomes" id="UP000238882"/>
    </source>
</evidence>